<dbReference type="GO" id="GO:0031119">
    <property type="term" value="P:tRNA pseudouridine synthesis"/>
    <property type="evidence" value="ECO:0007669"/>
    <property type="project" value="UniProtKB-UniRule"/>
</dbReference>
<dbReference type="NCBIfam" id="TIGR00431">
    <property type="entry name" value="TruB"/>
    <property type="match status" value="1"/>
</dbReference>
<comment type="caution">
    <text evidence="8">The sequence shown here is derived from an EMBL/GenBank/DDBJ whole genome shotgun (WGS) entry which is preliminary data.</text>
</comment>
<keyword evidence="9" id="KW-1185">Reference proteome</keyword>
<evidence type="ECO:0000256" key="3">
    <source>
        <dbReference type="ARBA" id="ARBA00022694"/>
    </source>
</evidence>
<evidence type="ECO:0000259" key="7">
    <source>
        <dbReference type="Pfam" id="PF16198"/>
    </source>
</evidence>
<dbReference type="InterPro" id="IPR014780">
    <property type="entry name" value="tRNA_psdUridine_synth_TruB"/>
</dbReference>
<sequence length="235" mass="25131">MPRPFGNPESPASGAVLVDKPGGITSFGVVKKVRWGLRVKKVGHAGTLDPMATGLLIVLVGRDATRQQDRFMGLPKVYTGTIRLGQTTASFDAETPVEESVDASGVTPEALEAVREQFVGDLTQVPPIYSAIKKDGERLYKKARRGETVDVPPRHVSVYDLAWTDVRASGAEDGLGIVDVDFRVESSKGFYVRSLANDVGAALGVGGHLTALRRESIGPFQVSEALPLAAFERDA</sequence>
<dbReference type="OrthoDB" id="9802309at2"/>
<organism evidence="8 9">
    <name type="scientific">Rubricoccus marinus</name>
    <dbReference type="NCBI Taxonomy" id="716817"/>
    <lineage>
        <taxon>Bacteria</taxon>
        <taxon>Pseudomonadati</taxon>
        <taxon>Rhodothermota</taxon>
        <taxon>Rhodothermia</taxon>
        <taxon>Rhodothermales</taxon>
        <taxon>Rubricoccaceae</taxon>
        <taxon>Rubricoccus</taxon>
    </lineage>
</organism>
<dbReference type="GO" id="GO:0160148">
    <property type="term" value="F:tRNA pseudouridine(55) synthase activity"/>
    <property type="evidence" value="ECO:0007669"/>
    <property type="project" value="UniProtKB-EC"/>
</dbReference>
<dbReference type="Pfam" id="PF01509">
    <property type="entry name" value="TruB_N"/>
    <property type="match status" value="1"/>
</dbReference>
<dbReference type="InterPro" id="IPR020103">
    <property type="entry name" value="PsdUridine_synth_cat_dom_sf"/>
</dbReference>
<protein>
    <recommendedName>
        <fullName evidence="5">tRNA pseudouridine synthase B</fullName>
        <ecNumber evidence="5">5.4.99.25</ecNumber>
    </recommendedName>
    <alternativeName>
        <fullName evidence="5">tRNA pseudouridine(55) synthase</fullName>
        <shortName evidence="5">Psi55 synthase</shortName>
    </alternativeName>
    <alternativeName>
        <fullName evidence="5">tRNA pseudouridylate synthase</fullName>
    </alternativeName>
    <alternativeName>
        <fullName evidence="5">tRNA-uridine isomerase</fullName>
    </alternativeName>
</protein>
<dbReference type="Gene3D" id="3.30.2350.10">
    <property type="entry name" value="Pseudouridine synthase"/>
    <property type="match status" value="1"/>
</dbReference>
<dbReference type="SUPFAM" id="SSF55120">
    <property type="entry name" value="Pseudouridine synthase"/>
    <property type="match status" value="1"/>
</dbReference>
<name>A0A259U3L8_9BACT</name>
<dbReference type="CDD" id="cd02573">
    <property type="entry name" value="PseudoU_synth_EcTruB"/>
    <property type="match status" value="1"/>
</dbReference>
<dbReference type="PANTHER" id="PTHR13767:SF2">
    <property type="entry name" value="PSEUDOURIDYLATE SYNTHASE TRUB1"/>
    <property type="match status" value="1"/>
</dbReference>
<evidence type="ECO:0000259" key="6">
    <source>
        <dbReference type="Pfam" id="PF01509"/>
    </source>
</evidence>
<evidence type="ECO:0000256" key="4">
    <source>
        <dbReference type="ARBA" id="ARBA00023235"/>
    </source>
</evidence>
<dbReference type="HAMAP" id="MF_01080">
    <property type="entry name" value="TruB_bact"/>
    <property type="match status" value="1"/>
</dbReference>
<dbReference type="InterPro" id="IPR002501">
    <property type="entry name" value="PsdUridine_synth_N"/>
</dbReference>
<dbReference type="GO" id="GO:0003723">
    <property type="term" value="F:RNA binding"/>
    <property type="evidence" value="ECO:0007669"/>
    <property type="project" value="InterPro"/>
</dbReference>
<reference evidence="8 9" key="1">
    <citation type="submission" date="2016-11" db="EMBL/GenBank/DDBJ databases">
        <title>Study of marine rhodopsin-containing bacteria.</title>
        <authorList>
            <person name="Yoshizawa S."/>
            <person name="Kumagai Y."/>
            <person name="Kogure K."/>
        </authorList>
    </citation>
    <scope>NUCLEOTIDE SEQUENCE [LARGE SCALE GENOMIC DNA]</scope>
    <source>
        <strain evidence="8 9">SG-29</strain>
    </source>
</reference>
<dbReference type="AlphaFoldDB" id="A0A259U3L8"/>
<dbReference type="InterPro" id="IPR032819">
    <property type="entry name" value="TruB_C"/>
</dbReference>
<feature type="domain" description="Pseudouridine synthase II N-terminal" evidence="6">
    <location>
        <begin position="35"/>
        <end position="192"/>
    </location>
</feature>
<dbReference type="PANTHER" id="PTHR13767">
    <property type="entry name" value="TRNA-PSEUDOURIDINE SYNTHASE"/>
    <property type="match status" value="1"/>
</dbReference>
<dbReference type="InParanoid" id="A0A259U3L8"/>
<evidence type="ECO:0000256" key="2">
    <source>
        <dbReference type="ARBA" id="ARBA00005642"/>
    </source>
</evidence>
<keyword evidence="4 5" id="KW-0413">Isomerase</keyword>
<gene>
    <name evidence="5" type="primary">truB</name>
    <name evidence="8" type="ORF">BSZ36_05985</name>
</gene>
<evidence type="ECO:0000313" key="8">
    <source>
        <dbReference type="EMBL" id="OZC04613.1"/>
    </source>
</evidence>
<dbReference type="EC" id="5.4.99.25" evidence="5"/>
<feature type="active site" description="Nucleophile" evidence="5">
    <location>
        <position position="49"/>
    </location>
</feature>
<dbReference type="FunCoup" id="A0A259U3L8">
    <property type="interactions" value="482"/>
</dbReference>
<comment type="catalytic activity">
    <reaction evidence="1 5">
        <text>uridine(55) in tRNA = pseudouridine(55) in tRNA</text>
        <dbReference type="Rhea" id="RHEA:42532"/>
        <dbReference type="Rhea" id="RHEA-COMP:10101"/>
        <dbReference type="Rhea" id="RHEA-COMP:10102"/>
        <dbReference type="ChEBI" id="CHEBI:65314"/>
        <dbReference type="ChEBI" id="CHEBI:65315"/>
        <dbReference type="EC" id="5.4.99.25"/>
    </reaction>
</comment>
<feature type="domain" description="tRNA pseudouridylate synthase B C-terminal" evidence="7">
    <location>
        <begin position="193"/>
        <end position="229"/>
    </location>
</feature>
<comment type="function">
    <text evidence="5">Responsible for synthesis of pseudouridine from uracil-55 in the psi GC loop of transfer RNAs.</text>
</comment>
<dbReference type="EMBL" id="MQWB01000001">
    <property type="protein sequence ID" value="OZC04613.1"/>
    <property type="molecule type" value="Genomic_DNA"/>
</dbReference>
<evidence type="ECO:0000256" key="5">
    <source>
        <dbReference type="HAMAP-Rule" id="MF_01080"/>
    </source>
</evidence>
<keyword evidence="3 5" id="KW-0819">tRNA processing</keyword>
<dbReference type="Pfam" id="PF16198">
    <property type="entry name" value="TruB_C_2"/>
    <property type="match status" value="1"/>
</dbReference>
<proteinExistence type="inferred from homology"/>
<evidence type="ECO:0000256" key="1">
    <source>
        <dbReference type="ARBA" id="ARBA00000385"/>
    </source>
</evidence>
<dbReference type="GO" id="GO:1990481">
    <property type="term" value="P:mRNA pseudouridine synthesis"/>
    <property type="evidence" value="ECO:0007669"/>
    <property type="project" value="TreeGrafter"/>
</dbReference>
<dbReference type="Proteomes" id="UP000216446">
    <property type="component" value="Unassembled WGS sequence"/>
</dbReference>
<evidence type="ECO:0000313" key="9">
    <source>
        <dbReference type="Proteomes" id="UP000216446"/>
    </source>
</evidence>
<comment type="similarity">
    <text evidence="2 5">Belongs to the pseudouridine synthase TruB family. Type 1 subfamily.</text>
</comment>
<accession>A0A259U3L8</accession>